<dbReference type="PROSITE" id="PS50005">
    <property type="entry name" value="TPR"/>
    <property type="match status" value="1"/>
</dbReference>
<keyword evidence="2" id="KW-0238">DNA-binding</keyword>
<dbReference type="InterPro" id="IPR041617">
    <property type="entry name" value="TPR_MalT"/>
</dbReference>
<dbReference type="GO" id="GO:0006355">
    <property type="term" value="P:regulation of DNA-templated transcription"/>
    <property type="evidence" value="ECO:0007669"/>
    <property type="project" value="InterPro"/>
</dbReference>
<dbReference type="InterPro" id="IPR016032">
    <property type="entry name" value="Sig_transdc_resp-reg_C-effctor"/>
</dbReference>
<keyword evidence="4" id="KW-0802">TPR repeat</keyword>
<name>A0A3P3U743_9BACL</name>
<dbReference type="InterPro" id="IPR036388">
    <property type="entry name" value="WH-like_DNA-bd_sf"/>
</dbReference>
<dbReference type="AlphaFoldDB" id="A0A3P3U743"/>
<dbReference type="InterPro" id="IPR011990">
    <property type="entry name" value="TPR-like_helical_dom_sf"/>
</dbReference>
<dbReference type="EMBL" id="RRCN01000001">
    <property type="protein sequence ID" value="RRJ66060.1"/>
    <property type="molecule type" value="Genomic_DNA"/>
</dbReference>
<reference evidence="6 7" key="1">
    <citation type="submission" date="2018-11" db="EMBL/GenBank/DDBJ databases">
        <title>Genome sequencing of Paenibacillus sp. KCOM 3021 (= ChDC PVNT-B20).</title>
        <authorList>
            <person name="Kook J.-K."/>
            <person name="Park S.-N."/>
            <person name="Lim Y.K."/>
        </authorList>
    </citation>
    <scope>NUCLEOTIDE SEQUENCE [LARGE SCALE GENOMIC DNA]</scope>
    <source>
        <strain evidence="6 7">KCOM 3021</strain>
    </source>
</reference>
<evidence type="ECO:0000256" key="3">
    <source>
        <dbReference type="ARBA" id="ARBA00023163"/>
    </source>
</evidence>
<dbReference type="Pfam" id="PF13191">
    <property type="entry name" value="AAA_16"/>
    <property type="match status" value="1"/>
</dbReference>
<dbReference type="OrthoDB" id="1137593at2"/>
<dbReference type="PROSITE" id="PS00622">
    <property type="entry name" value="HTH_LUXR_1"/>
    <property type="match status" value="1"/>
</dbReference>
<dbReference type="InterPro" id="IPR041664">
    <property type="entry name" value="AAA_16"/>
</dbReference>
<dbReference type="GO" id="GO:0003677">
    <property type="term" value="F:DNA binding"/>
    <property type="evidence" value="ECO:0007669"/>
    <property type="project" value="UniProtKB-KW"/>
</dbReference>
<comment type="caution">
    <text evidence="6">The sequence shown here is derived from an EMBL/GenBank/DDBJ whole genome shotgun (WGS) entry which is preliminary data.</text>
</comment>
<feature type="repeat" description="TPR" evidence="4">
    <location>
        <begin position="498"/>
        <end position="531"/>
    </location>
</feature>
<dbReference type="SMART" id="SM00421">
    <property type="entry name" value="HTH_LUXR"/>
    <property type="match status" value="1"/>
</dbReference>
<dbReference type="InterPro" id="IPR059106">
    <property type="entry name" value="WHD_MalT"/>
</dbReference>
<dbReference type="Proteomes" id="UP000267017">
    <property type="component" value="Unassembled WGS sequence"/>
</dbReference>
<evidence type="ECO:0000256" key="2">
    <source>
        <dbReference type="ARBA" id="ARBA00023125"/>
    </source>
</evidence>
<dbReference type="InterPro" id="IPR000792">
    <property type="entry name" value="Tscrpt_reg_LuxR_C"/>
</dbReference>
<keyword evidence="1" id="KW-0805">Transcription regulation</keyword>
<keyword evidence="3" id="KW-0804">Transcription</keyword>
<dbReference type="SUPFAM" id="SSF48452">
    <property type="entry name" value="TPR-like"/>
    <property type="match status" value="1"/>
</dbReference>
<evidence type="ECO:0000256" key="1">
    <source>
        <dbReference type="ARBA" id="ARBA00023015"/>
    </source>
</evidence>
<evidence type="ECO:0000256" key="4">
    <source>
        <dbReference type="PROSITE-ProRule" id="PRU00339"/>
    </source>
</evidence>
<dbReference type="PANTHER" id="PTHR44688">
    <property type="entry name" value="DNA-BINDING TRANSCRIPTIONAL ACTIVATOR DEVR_DOSR"/>
    <property type="match status" value="1"/>
</dbReference>
<keyword evidence="7" id="KW-1185">Reference proteome</keyword>
<dbReference type="Pfam" id="PF25873">
    <property type="entry name" value="WHD_MalT"/>
    <property type="match status" value="1"/>
</dbReference>
<dbReference type="Gene3D" id="1.25.40.10">
    <property type="entry name" value="Tetratricopeptide repeat domain"/>
    <property type="match status" value="1"/>
</dbReference>
<dbReference type="InterPro" id="IPR019734">
    <property type="entry name" value="TPR_rpt"/>
</dbReference>
<organism evidence="6 7">
    <name type="scientific">Paenibacillus oralis</name>
    <dbReference type="NCBI Taxonomy" id="2490856"/>
    <lineage>
        <taxon>Bacteria</taxon>
        <taxon>Bacillati</taxon>
        <taxon>Bacillota</taxon>
        <taxon>Bacilli</taxon>
        <taxon>Bacillales</taxon>
        <taxon>Paenibacillaceae</taxon>
        <taxon>Paenibacillus</taxon>
    </lineage>
</organism>
<dbReference type="SUPFAM" id="SSF52540">
    <property type="entry name" value="P-loop containing nucleoside triphosphate hydrolases"/>
    <property type="match status" value="1"/>
</dbReference>
<dbReference type="CDD" id="cd06170">
    <property type="entry name" value="LuxR_C_like"/>
    <property type="match status" value="1"/>
</dbReference>
<dbReference type="Pfam" id="PF00196">
    <property type="entry name" value="GerE"/>
    <property type="match status" value="1"/>
</dbReference>
<accession>A0A3P3U743</accession>
<feature type="domain" description="HTH luxR-type" evidence="5">
    <location>
        <begin position="814"/>
        <end position="876"/>
    </location>
</feature>
<evidence type="ECO:0000259" key="5">
    <source>
        <dbReference type="PROSITE" id="PS50043"/>
    </source>
</evidence>
<proteinExistence type="predicted"/>
<evidence type="ECO:0000313" key="7">
    <source>
        <dbReference type="Proteomes" id="UP000267017"/>
    </source>
</evidence>
<dbReference type="PRINTS" id="PR00038">
    <property type="entry name" value="HTHLUXR"/>
</dbReference>
<sequence>MNIPILTTKLHIPPARSKVVQRSHLFKRLSEGQQGKLTLISASAGYGKTTLVSEWLADCRRRAAWLSLDEGDNDPVRFLLHLTAAIKNIVDVNDQGVWKALQSPQPLPIQYILTTLVNEISSGSDPFILVLDDYHVIESQTVHDALSFLIDHQPLQMHLIIMTREEPQLPIAKLRARNQLTELRGNDLCFTRQEAALFFNQIMGLNLSSAEVFSLEARTEGWIVGLQLAAISMQGCSNTTQFISSFTGSHRFVLDYLMEEVLMQQSEKVQTFLLHTSILDRFCGSLCDAVLPKGMGGDEILAYLERSNLFIIPLDSERHWYRYHHLFADLLRQRLYHANKDKAEEIAVLHTRASHWFEENDLEIEAFQHAAAAQDVDRAATLIEGRGMPLHFRGAAQPVLNWLKRQDESTLNERPSLWVIYASALLMIGQSDGIEQKLSAAEAAMKPINPHEADHDLIGHMASIRATLGVIRNETDTIIAQSLLALDHLHPNNLPVRAATTWTLGVAYQRQGDRAAARRAYTEALSISKRMGHLIITLMATLGTGQIQELDNQLNLAVQTYKQVIELAGEPPLPAACDAYLGMARIFYEWNDLEAAEQHIGQSILLAKQIENTDRLSDSELFAAKLKLAREDISASEALLIKARHEVQERSFTHLLGEVQHLELLISLHNGNFPEAVKHLETSEWPVLQSRIHMIQGNASAALAILAILYDQARAKQWKNDQLKLLVLQALAFQVQGNMERALESLNDALILAEDEGFVRLFVDEGKPMLDLLTEAATRRIQPDYTGFLLSNMHHEQKLNDFAVHSPPIRFEPLIDALSERELEVLQLIAQGLSNQEIGDRLFLALSTVKGYNRNIFDKLQVKRRTEAIARARELGLI</sequence>
<gene>
    <name evidence="6" type="ORF">EHV15_26445</name>
</gene>
<protein>
    <submittedName>
        <fullName evidence="6">LuxR family transcriptional regulator</fullName>
    </submittedName>
</protein>
<dbReference type="SMART" id="SM00028">
    <property type="entry name" value="TPR"/>
    <property type="match status" value="4"/>
</dbReference>
<dbReference type="PANTHER" id="PTHR44688:SF25">
    <property type="entry name" value="HTH LUXR-TYPE DOMAIN-CONTAINING PROTEIN"/>
    <property type="match status" value="1"/>
</dbReference>
<dbReference type="Pfam" id="PF17874">
    <property type="entry name" value="TPR_MalT"/>
    <property type="match status" value="1"/>
</dbReference>
<dbReference type="RefSeq" id="WP_128633857.1">
    <property type="nucleotide sequence ID" value="NZ_RRCN01000001.1"/>
</dbReference>
<evidence type="ECO:0000313" key="6">
    <source>
        <dbReference type="EMBL" id="RRJ66060.1"/>
    </source>
</evidence>
<dbReference type="SUPFAM" id="SSF46894">
    <property type="entry name" value="C-terminal effector domain of the bipartite response regulators"/>
    <property type="match status" value="1"/>
</dbReference>
<dbReference type="PROSITE" id="PS50043">
    <property type="entry name" value="HTH_LUXR_2"/>
    <property type="match status" value="1"/>
</dbReference>
<dbReference type="InterPro" id="IPR027417">
    <property type="entry name" value="P-loop_NTPase"/>
</dbReference>
<dbReference type="Gene3D" id="1.10.10.10">
    <property type="entry name" value="Winged helix-like DNA-binding domain superfamily/Winged helix DNA-binding domain"/>
    <property type="match status" value="1"/>
</dbReference>
<dbReference type="Gene3D" id="3.40.50.300">
    <property type="entry name" value="P-loop containing nucleotide triphosphate hydrolases"/>
    <property type="match status" value="1"/>
</dbReference>